<dbReference type="Proteomes" id="UP000075885">
    <property type="component" value="Unassembled WGS sequence"/>
</dbReference>
<evidence type="ECO:0008006" key="4">
    <source>
        <dbReference type="Google" id="ProtNLM"/>
    </source>
</evidence>
<organism evidence="2 3">
    <name type="scientific">Anopheles epiroticus</name>
    <dbReference type="NCBI Taxonomy" id="199890"/>
    <lineage>
        <taxon>Eukaryota</taxon>
        <taxon>Metazoa</taxon>
        <taxon>Ecdysozoa</taxon>
        <taxon>Arthropoda</taxon>
        <taxon>Hexapoda</taxon>
        <taxon>Insecta</taxon>
        <taxon>Pterygota</taxon>
        <taxon>Neoptera</taxon>
        <taxon>Endopterygota</taxon>
        <taxon>Diptera</taxon>
        <taxon>Nematocera</taxon>
        <taxon>Culicoidea</taxon>
        <taxon>Culicidae</taxon>
        <taxon>Anophelinae</taxon>
        <taxon>Anopheles</taxon>
    </lineage>
</organism>
<dbReference type="EnsemblMetazoa" id="AEPI010432-RA">
    <property type="protein sequence ID" value="AEPI010432-PA"/>
    <property type="gene ID" value="AEPI010432"/>
</dbReference>
<feature type="transmembrane region" description="Helical" evidence="1">
    <location>
        <begin position="222"/>
        <end position="239"/>
    </location>
</feature>
<keyword evidence="1" id="KW-1133">Transmembrane helix</keyword>
<dbReference type="AlphaFoldDB" id="A0A182PTZ6"/>
<feature type="transmembrane region" description="Helical" evidence="1">
    <location>
        <begin position="77"/>
        <end position="97"/>
    </location>
</feature>
<evidence type="ECO:0000256" key="1">
    <source>
        <dbReference type="SAM" id="Phobius"/>
    </source>
</evidence>
<keyword evidence="3" id="KW-1185">Reference proteome</keyword>
<sequence>MGQLSKHFRRVTADKTCREMLHPDQSCAAAWCVFCVEGVLGGMRHYLPAVVTPMLFRVRQWGELDVWRHFFRQYARCILAGLPMTGGSFVAFCLFYKCVGRFPAAWFVLVPSLAGGLTARYLPRHIVRAQGIGLFNMYIEFLIRRAHGPLVGYLRTSRTWATAIFAVLSAAIMAARQFLQLERFWFASTYPDDHCASQHVVGGTAAGSAPTTTCRQHVLTSMMRSVYIGLAVSLVKNFLPRMPMLLTSPLALAKLLLTRFDLGLFGFITCYKTIYETVNCWLASRPSAERPSPIVRSAAGGLLAGLTYYCFPNYLLFTFSVTELAELGWLAYLRSPRLAKPRVIRWFDRTVPVSILLYTASLGLLCHLRIVYPYHINRYWHKLMANGTWGRSDKLAHNYAGILLAL</sequence>
<reference evidence="2" key="2">
    <citation type="submission" date="2020-05" db="UniProtKB">
        <authorList>
            <consortium name="EnsemblMetazoa"/>
        </authorList>
    </citation>
    <scope>IDENTIFICATION</scope>
    <source>
        <strain evidence="2">Epiroticus2</strain>
    </source>
</reference>
<accession>A0A182PTZ6</accession>
<proteinExistence type="predicted"/>
<reference evidence="3" key="1">
    <citation type="submission" date="2013-03" db="EMBL/GenBank/DDBJ databases">
        <title>The Genome Sequence of Anopheles epiroticus epiroticus2.</title>
        <authorList>
            <consortium name="The Broad Institute Genomics Platform"/>
            <person name="Neafsey D.E."/>
            <person name="Howell P."/>
            <person name="Walker B."/>
            <person name="Young S.K."/>
            <person name="Zeng Q."/>
            <person name="Gargeya S."/>
            <person name="Fitzgerald M."/>
            <person name="Haas B."/>
            <person name="Abouelleil A."/>
            <person name="Allen A.W."/>
            <person name="Alvarado L."/>
            <person name="Arachchi H.M."/>
            <person name="Berlin A.M."/>
            <person name="Chapman S.B."/>
            <person name="Gainer-Dewar J."/>
            <person name="Goldberg J."/>
            <person name="Griggs A."/>
            <person name="Gujja S."/>
            <person name="Hansen M."/>
            <person name="Howarth C."/>
            <person name="Imamovic A."/>
            <person name="Ireland A."/>
            <person name="Larimer J."/>
            <person name="McCowan C."/>
            <person name="Murphy C."/>
            <person name="Pearson M."/>
            <person name="Poon T.W."/>
            <person name="Priest M."/>
            <person name="Roberts A."/>
            <person name="Saif S."/>
            <person name="Shea T."/>
            <person name="Sisk P."/>
            <person name="Sykes S."/>
            <person name="Wortman J."/>
            <person name="Nusbaum C."/>
            <person name="Birren B."/>
        </authorList>
    </citation>
    <scope>NUCLEOTIDE SEQUENCE [LARGE SCALE GENOMIC DNA]</scope>
    <source>
        <strain evidence="3">Epiroticus2</strain>
    </source>
</reference>
<dbReference type="InterPro" id="IPR026749">
    <property type="entry name" value="Tmem135"/>
</dbReference>
<keyword evidence="1" id="KW-0812">Transmembrane</keyword>
<protein>
    <recommendedName>
        <fullName evidence="4">Transmembrane protein 135 N-terminal domain-containing protein</fullName>
    </recommendedName>
</protein>
<feature type="transmembrane region" description="Helical" evidence="1">
    <location>
        <begin position="294"/>
        <end position="311"/>
    </location>
</feature>
<evidence type="ECO:0000313" key="3">
    <source>
        <dbReference type="Proteomes" id="UP000075885"/>
    </source>
</evidence>
<dbReference type="PANTHER" id="PTHR12459:SF15">
    <property type="entry name" value="TRANSMEMBRANE PROTEIN 135"/>
    <property type="match status" value="1"/>
</dbReference>
<feature type="transmembrane region" description="Helical" evidence="1">
    <location>
        <begin position="251"/>
        <end position="274"/>
    </location>
</feature>
<feature type="transmembrane region" description="Helical" evidence="1">
    <location>
        <begin position="353"/>
        <end position="372"/>
    </location>
</feature>
<evidence type="ECO:0000313" key="2">
    <source>
        <dbReference type="EnsemblMetazoa" id="AEPI010432-PA"/>
    </source>
</evidence>
<dbReference type="PANTHER" id="PTHR12459">
    <property type="entry name" value="TRANSMEMBRANE PROTEIN 135-RELATED"/>
    <property type="match status" value="1"/>
</dbReference>
<dbReference type="VEuPathDB" id="VectorBase:AEPI010432"/>
<keyword evidence="1" id="KW-0472">Membrane</keyword>
<name>A0A182PTZ6_9DIPT</name>
<feature type="transmembrane region" description="Helical" evidence="1">
    <location>
        <begin position="160"/>
        <end position="179"/>
    </location>
</feature>